<evidence type="ECO:0000256" key="2">
    <source>
        <dbReference type="ARBA" id="ARBA00004141"/>
    </source>
</evidence>
<evidence type="ECO:0000256" key="7">
    <source>
        <dbReference type="ARBA" id="ARBA00022982"/>
    </source>
</evidence>
<evidence type="ECO:0000256" key="4">
    <source>
        <dbReference type="ARBA" id="ARBA00022617"/>
    </source>
</evidence>
<evidence type="ECO:0000256" key="8">
    <source>
        <dbReference type="ARBA" id="ARBA00022989"/>
    </source>
</evidence>
<evidence type="ECO:0000313" key="13">
    <source>
        <dbReference type="EMBL" id="CAE4576499.1"/>
    </source>
</evidence>
<feature type="transmembrane region" description="Helical" evidence="11">
    <location>
        <begin position="260"/>
        <end position="279"/>
    </location>
</feature>
<gene>
    <name evidence="13" type="ORF">AMON00008_LOCUS16119</name>
</gene>
<feature type="transmembrane region" description="Helical" evidence="11">
    <location>
        <begin position="94"/>
        <end position="117"/>
    </location>
</feature>
<sequence>MAQGAGAPARSGALQLERARRRHGSAPMEALSFVPKYPVLGHLIAASGLLGVPLAIRALALKGGPTGSRLAAFVGLLLALAITVLTLLKGNNLFVWHVIGMAGAVFGLQPAAIHSVLAKQSFGDAATRASRVKDHKLLQGAVMGLVTGGFFAIYLNKPAGFPGKHFMSVHSLVGLAAIYLMLWNMVHGIYRQGSPLAPKLNWASRLHRTAGSCALTLSVVAAVLGLFNRTPVVDWEQRPIRFSLPATWSQMGGWAVSTHGAGLTWAFIGAALLVLVLLLPGRGKPVVIPSQKRK</sequence>
<comment type="subcellular location">
    <subcellularLocation>
        <location evidence="2">Membrane</location>
        <topology evidence="2">Multi-pass membrane protein</topology>
    </subcellularLocation>
</comment>
<evidence type="ECO:0000256" key="1">
    <source>
        <dbReference type="ARBA" id="ARBA00001970"/>
    </source>
</evidence>
<evidence type="ECO:0000256" key="10">
    <source>
        <dbReference type="ARBA" id="ARBA00023136"/>
    </source>
</evidence>
<organism evidence="13">
    <name type="scientific">Alexandrium monilatum</name>
    <dbReference type="NCBI Taxonomy" id="311494"/>
    <lineage>
        <taxon>Eukaryota</taxon>
        <taxon>Sar</taxon>
        <taxon>Alveolata</taxon>
        <taxon>Dinophyceae</taxon>
        <taxon>Gonyaulacales</taxon>
        <taxon>Pyrocystaceae</taxon>
        <taxon>Alexandrium</taxon>
    </lineage>
</organism>
<proteinExistence type="predicted"/>
<evidence type="ECO:0000256" key="11">
    <source>
        <dbReference type="SAM" id="Phobius"/>
    </source>
</evidence>
<dbReference type="PANTHER" id="PTHR15422">
    <property type="entry name" value="OS05G0565100 PROTEIN"/>
    <property type="match status" value="1"/>
</dbReference>
<dbReference type="InterPro" id="IPR045150">
    <property type="entry name" value="CYB561D1/2"/>
</dbReference>
<dbReference type="GO" id="GO:0140575">
    <property type="term" value="F:transmembrane monodehydroascorbate reductase activity"/>
    <property type="evidence" value="ECO:0007669"/>
    <property type="project" value="InterPro"/>
</dbReference>
<comment type="cofactor">
    <cofactor evidence="1">
        <name>heme b</name>
        <dbReference type="ChEBI" id="CHEBI:60344"/>
    </cofactor>
</comment>
<dbReference type="AlphaFoldDB" id="A0A7S4ULL9"/>
<keyword evidence="9" id="KW-0408">Iron</keyword>
<feature type="transmembrane region" description="Helical" evidence="11">
    <location>
        <begin position="137"/>
        <end position="155"/>
    </location>
</feature>
<evidence type="ECO:0000256" key="3">
    <source>
        <dbReference type="ARBA" id="ARBA00022448"/>
    </source>
</evidence>
<evidence type="ECO:0000256" key="9">
    <source>
        <dbReference type="ARBA" id="ARBA00023004"/>
    </source>
</evidence>
<feature type="domain" description="Cytochrome b561" evidence="12">
    <location>
        <begin position="96"/>
        <end position="228"/>
    </location>
</feature>
<evidence type="ECO:0000256" key="5">
    <source>
        <dbReference type="ARBA" id="ARBA00022692"/>
    </source>
</evidence>
<reference evidence="13" key="1">
    <citation type="submission" date="2021-01" db="EMBL/GenBank/DDBJ databases">
        <authorList>
            <person name="Corre E."/>
            <person name="Pelletier E."/>
            <person name="Niang G."/>
            <person name="Scheremetjew M."/>
            <person name="Finn R."/>
            <person name="Kale V."/>
            <person name="Holt S."/>
            <person name="Cochrane G."/>
            <person name="Meng A."/>
            <person name="Brown T."/>
            <person name="Cohen L."/>
        </authorList>
    </citation>
    <scope>NUCLEOTIDE SEQUENCE</scope>
    <source>
        <strain evidence="13">CCMP3105</strain>
    </source>
</reference>
<dbReference type="Pfam" id="PF03188">
    <property type="entry name" value="Cytochrom_B561"/>
    <property type="match status" value="1"/>
</dbReference>
<feature type="transmembrane region" description="Helical" evidence="11">
    <location>
        <begin position="39"/>
        <end position="58"/>
    </location>
</feature>
<dbReference type="GO" id="GO:0046872">
    <property type="term" value="F:metal ion binding"/>
    <property type="evidence" value="ECO:0007669"/>
    <property type="project" value="UniProtKB-KW"/>
</dbReference>
<keyword evidence="10 11" id="KW-0472">Membrane</keyword>
<keyword evidence="5 11" id="KW-0812">Transmembrane</keyword>
<dbReference type="Gene3D" id="1.20.120.1770">
    <property type="match status" value="1"/>
</dbReference>
<dbReference type="GO" id="GO:0016020">
    <property type="term" value="C:membrane"/>
    <property type="evidence" value="ECO:0007669"/>
    <property type="project" value="UniProtKB-SubCell"/>
</dbReference>
<keyword evidence="7" id="KW-0249">Electron transport</keyword>
<keyword evidence="6" id="KW-0479">Metal-binding</keyword>
<keyword evidence="8 11" id="KW-1133">Transmembrane helix</keyword>
<dbReference type="InterPro" id="IPR006593">
    <property type="entry name" value="Cyt_b561/ferric_Rdtase_TM"/>
</dbReference>
<dbReference type="PANTHER" id="PTHR15422:SF45">
    <property type="entry name" value="CYTOCHROME B561 DOMAIN-CONTAINING PROTEIN"/>
    <property type="match status" value="1"/>
</dbReference>
<evidence type="ECO:0000256" key="6">
    <source>
        <dbReference type="ARBA" id="ARBA00022723"/>
    </source>
</evidence>
<dbReference type="EMBL" id="HBNR01024067">
    <property type="protein sequence ID" value="CAE4576499.1"/>
    <property type="molecule type" value="Transcribed_RNA"/>
</dbReference>
<keyword evidence="3" id="KW-0813">Transport</keyword>
<evidence type="ECO:0000259" key="12">
    <source>
        <dbReference type="Pfam" id="PF03188"/>
    </source>
</evidence>
<accession>A0A7S4ULL9</accession>
<feature type="transmembrane region" description="Helical" evidence="11">
    <location>
        <begin position="167"/>
        <end position="186"/>
    </location>
</feature>
<protein>
    <recommendedName>
        <fullName evidence="12">Cytochrome b561 domain-containing protein</fullName>
    </recommendedName>
</protein>
<keyword evidence="4" id="KW-0349">Heme</keyword>
<feature type="transmembrane region" description="Helical" evidence="11">
    <location>
        <begin position="70"/>
        <end position="88"/>
    </location>
</feature>
<feature type="transmembrane region" description="Helical" evidence="11">
    <location>
        <begin position="206"/>
        <end position="227"/>
    </location>
</feature>
<name>A0A7S4ULL9_9DINO</name>